<dbReference type="Pfam" id="PF00010">
    <property type="entry name" value="HLH"/>
    <property type="match status" value="1"/>
</dbReference>
<dbReference type="InterPro" id="IPR011598">
    <property type="entry name" value="bHLH_dom"/>
</dbReference>
<dbReference type="Gene3D" id="4.10.280.10">
    <property type="entry name" value="Helix-loop-helix DNA-binding domain"/>
    <property type="match status" value="1"/>
</dbReference>
<feature type="domain" description="BHLH" evidence="12">
    <location>
        <begin position="255"/>
        <end position="282"/>
    </location>
</feature>
<keyword evidence="9" id="KW-0804">Transcription</keyword>
<evidence type="ECO:0000256" key="8">
    <source>
        <dbReference type="ARBA" id="ARBA00023136"/>
    </source>
</evidence>
<feature type="region of interest" description="Disordered" evidence="11">
    <location>
        <begin position="231"/>
        <end position="256"/>
    </location>
</feature>
<keyword evidence="8" id="KW-0472">Membrane</keyword>
<evidence type="ECO:0000313" key="13">
    <source>
        <dbReference type="Proteomes" id="UP000887540"/>
    </source>
</evidence>
<evidence type="ECO:0000256" key="10">
    <source>
        <dbReference type="ARBA" id="ARBA00023242"/>
    </source>
</evidence>
<keyword evidence="7" id="KW-0238">DNA-binding</keyword>
<comment type="subcellular location">
    <subcellularLocation>
        <location evidence="2">Endoplasmic reticulum membrane</location>
        <topology evidence="2">Multi-pass membrane protein</topology>
    </subcellularLocation>
    <subcellularLocation>
        <location evidence="1">Nucleus</location>
    </subcellularLocation>
</comment>
<dbReference type="PANTHER" id="PTHR46062">
    <property type="entry name" value="STEROL REGULATORY ELEMENT-BINDING PROTEIN"/>
    <property type="match status" value="1"/>
</dbReference>
<keyword evidence="3" id="KW-0812">Transmembrane</keyword>
<keyword evidence="5" id="KW-1133">Transmembrane helix</keyword>
<evidence type="ECO:0000256" key="9">
    <source>
        <dbReference type="ARBA" id="ARBA00023163"/>
    </source>
</evidence>
<protein>
    <submittedName>
        <fullName evidence="14">BHLH domain-containing protein</fullName>
    </submittedName>
</protein>
<evidence type="ECO:0000259" key="12">
    <source>
        <dbReference type="Pfam" id="PF00010"/>
    </source>
</evidence>
<dbReference type="GO" id="GO:0000978">
    <property type="term" value="F:RNA polymerase II cis-regulatory region sequence-specific DNA binding"/>
    <property type="evidence" value="ECO:0007669"/>
    <property type="project" value="TreeGrafter"/>
</dbReference>
<dbReference type="InterPro" id="IPR036638">
    <property type="entry name" value="HLH_DNA-bd_sf"/>
</dbReference>
<dbReference type="AlphaFoldDB" id="A0A914CY81"/>
<reference evidence="14" key="1">
    <citation type="submission" date="2022-11" db="UniProtKB">
        <authorList>
            <consortium name="WormBaseParasite"/>
        </authorList>
    </citation>
    <scope>IDENTIFICATION</scope>
</reference>
<evidence type="ECO:0000313" key="14">
    <source>
        <dbReference type="WBParaSite" id="ACRNAN_scaffold15820.g17855.t2"/>
    </source>
</evidence>
<dbReference type="WBParaSite" id="ACRNAN_scaffold15820.g17855.t2">
    <property type="protein sequence ID" value="ACRNAN_scaffold15820.g17855.t2"/>
    <property type="gene ID" value="ACRNAN_scaffold15820.g17855"/>
</dbReference>
<dbReference type="SUPFAM" id="SSF47459">
    <property type="entry name" value="HLH, helix-loop-helix DNA-binding domain"/>
    <property type="match status" value="1"/>
</dbReference>
<dbReference type="PANTHER" id="PTHR46062:SF1">
    <property type="entry name" value="LP12374P"/>
    <property type="match status" value="1"/>
</dbReference>
<keyword evidence="13" id="KW-1185">Reference proteome</keyword>
<proteinExistence type="predicted"/>
<dbReference type="GO" id="GO:0005634">
    <property type="term" value="C:nucleus"/>
    <property type="evidence" value="ECO:0007669"/>
    <property type="project" value="UniProtKB-SubCell"/>
</dbReference>
<keyword evidence="4" id="KW-0256">Endoplasmic reticulum</keyword>
<dbReference type="Proteomes" id="UP000887540">
    <property type="component" value="Unplaced"/>
</dbReference>
<evidence type="ECO:0000256" key="7">
    <source>
        <dbReference type="ARBA" id="ARBA00023125"/>
    </source>
</evidence>
<accession>A0A914CY81</accession>
<evidence type="ECO:0000256" key="6">
    <source>
        <dbReference type="ARBA" id="ARBA00023015"/>
    </source>
</evidence>
<keyword evidence="6" id="KW-0805">Transcription regulation</keyword>
<evidence type="ECO:0000256" key="3">
    <source>
        <dbReference type="ARBA" id="ARBA00022692"/>
    </source>
</evidence>
<evidence type="ECO:0000256" key="5">
    <source>
        <dbReference type="ARBA" id="ARBA00022989"/>
    </source>
</evidence>
<keyword evidence="10" id="KW-0539">Nucleus</keyword>
<evidence type="ECO:0000256" key="4">
    <source>
        <dbReference type="ARBA" id="ARBA00022824"/>
    </source>
</evidence>
<organism evidence="13 14">
    <name type="scientific">Acrobeloides nanus</name>
    <dbReference type="NCBI Taxonomy" id="290746"/>
    <lineage>
        <taxon>Eukaryota</taxon>
        <taxon>Metazoa</taxon>
        <taxon>Ecdysozoa</taxon>
        <taxon>Nematoda</taxon>
        <taxon>Chromadorea</taxon>
        <taxon>Rhabditida</taxon>
        <taxon>Tylenchina</taxon>
        <taxon>Cephalobomorpha</taxon>
        <taxon>Cephaloboidea</taxon>
        <taxon>Cephalobidae</taxon>
        <taxon>Acrobeloides</taxon>
    </lineage>
</organism>
<dbReference type="GO" id="GO:0005789">
    <property type="term" value="C:endoplasmic reticulum membrane"/>
    <property type="evidence" value="ECO:0007669"/>
    <property type="project" value="UniProtKB-SubCell"/>
</dbReference>
<evidence type="ECO:0000256" key="11">
    <source>
        <dbReference type="SAM" id="MobiDB-lite"/>
    </source>
</evidence>
<evidence type="ECO:0000256" key="1">
    <source>
        <dbReference type="ARBA" id="ARBA00004123"/>
    </source>
</evidence>
<evidence type="ECO:0000256" key="2">
    <source>
        <dbReference type="ARBA" id="ARBA00004477"/>
    </source>
</evidence>
<dbReference type="GO" id="GO:0046983">
    <property type="term" value="F:protein dimerization activity"/>
    <property type="evidence" value="ECO:0007669"/>
    <property type="project" value="InterPro"/>
</dbReference>
<name>A0A914CY81_9BILA</name>
<dbReference type="GO" id="GO:0000981">
    <property type="term" value="F:DNA-binding transcription factor activity, RNA polymerase II-specific"/>
    <property type="evidence" value="ECO:0007669"/>
    <property type="project" value="TreeGrafter"/>
</dbReference>
<sequence>DFKLSPPDPSKEREIGQIVSLLQDDMNINYNSRYMEPYGFNEGFNHFDSTQQNSLANGYHHVSAPNLVRVQQQFQQLPTQVLTQPGPQGYQQPGGYQRLSSTPQQYVSPGVDQQLYVTTNFYDPHQQIVPSTSYVSPAPATGMNSIQFQFENLRAGKGRESLLRSKARNSDTALSSRAKPSGVATKMTKLGPISPVSAIDPMDTGIAPLSVSRQFSSPLVSPTLLSAHSVDWREDESDTETDFQPPSRKAPKTERRTAHNLIEKKYRCSINDRIVLLKEMLAPEEVKVVSYFFII</sequence>